<dbReference type="RefSeq" id="WP_075008796.1">
    <property type="nucleotide sequence ID" value="NZ_FOAP01000013.1"/>
</dbReference>
<feature type="compositionally biased region" description="Basic and acidic residues" evidence="2">
    <location>
        <begin position="95"/>
        <end position="109"/>
    </location>
</feature>
<evidence type="ECO:0000313" key="4">
    <source>
        <dbReference type="Proteomes" id="UP000182719"/>
    </source>
</evidence>
<evidence type="ECO:0000256" key="1">
    <source>
        <dbReference type="SAM" id="Coils"/>
    </source>
</evidence>
<evidence type="ECO:0000256" key="2">
    <source>
        <dbReference type="SAM" id="MobiDB-lite"/>
    </source>
</evidence>
<dbReference type="EMBL" id="FOAP01000013">
    <property type="protein sequence ID" value="SEM23998.1"/>
    <property type="molecule type" value="Genomic_DNA"/>
</dbReference>
<protein>
    <submittedName>
        <fullName evidence="3">Uncharacterized protein</fullName>
    </submittedName>
</protein>
<organism evidence="3 4">
    <name type="scientific">Stigmatella aurantiaca</name>
    <dbReference type="NCBI Taxonomy" id="41"/>
    <lineage>
        <taxon>Bacteria</taxon>
        <taxon>Pseudomonadati</taxon>
        <taxon>Myxococcota</taxon>
        <taxon>Myxococcia</taxon>
        <taxon>Myxococcales</taxon>
        <taxon>Cystobacterineae</taxon>
        <taxon>Archangiaceae</taxon>
        <taxon>Stigmatella</taxon>
    </lineage>
</organism>
<feature type="region of interest" description="Disordered" evidence="2">
    <location>
        <begin position="35"/>
        <end position="115"/>
    </location>
</feature>
<dbReference type="OrthoDB" id="10002723at2"/>
<dbReference type="AlphaFoldDB" id="A0A1H7WSF3"/>
<proteinExistence type="predicted"/>
<evidence type="ECO:0000313" key="3">
    <source>
        <dbReference type="EMBL" id="SEM23998.1"/>
    </source>
</evidence>
<name>A0A1H7WSF3_STIAU</name>
<keyword evidence="1" id="KW-0175">Coiled coil</keyword>
<gene>
    <name evidence="3" type="ORF">SAMN05444354_113146</name>
</gene>
<sequence>MRLAPHLFLPVVGAVLLVAAVVATALWPEAPVPEVGVSSAPRPVLPQAPPPAPSPRPAPKPVAVRPPPVEAPPPAVAEVPAPPRAEPPFQAPVEPPRREAASDAQERVVSKPWMGRTMERVAQRLGEDQVRLERERQEAQTRGDTAEVERLEKRIELNRKRIGVMRTKFPGSFEQGSAPAPLQ</sequence>
<reference evidence="4" key="1">
    <citation type="submission" date="2016-10" db="EMBL/GenBank/DDBJ databases">
        <authorList>
            <person name="Varghese N."/>
            <person name="Submissions S."/>
        </authorList>
    </citation>
    <scope>NUCLEOTIDE SEQUENCE [LARGE SCALE GENOMIC DNA]</scope>
    <source>
        <strain evidence="4">DSM 17044</strain>
    </source>
</reference>
<accession>A0A1H7WSF3</accession>
<feature type="compositionally biased region" description="Pro residues" evidence="2">
    <location>
        <begin position="43"/>
        <end position="94"/>
    </location>
</feature>
<dbReference type="Proteomes" id="UP000182719">
    <property type="component" value="Unassembled WGS sequence"/>
</dbReference>
<keyword evidence="4" id="KW-1185">Reference proteome</keyword>
<feature type="coiled-coil region" evidence="1">
    <location>
        <begin position="122"/>
        <end position="154"/>
    </location>
</feature>